<proteinExistence type="predicted"/>
<feature type="transmembrane region" description="Helical" evidence="2">
    <location>
        <begin position="203"/>
        <end position="228"/>
    </location>
</feature>
<dbReference type="PANTHER" id="PTHR42736:SF1">
    <property type="entry name" value="PROTEIN-GLUTAMINE GAMMA-GLUTAMYLTRANSFERASE"/>
    <property type="match status" value="1"/>
</dbReference>
<dbReference type="InterPro" id="IPR052901">
    <property type="entry name" value="Bact_TGase-like"/>
</dbReference>
<keyword evidence="2" id="KW-1133">Transmembrane helix</keyword>
<keyword evidence="5" id="KW-1185">Reference proteome</keyword>
<dbReference type="Pfam" id="PF11992">
    <property type="entry name" value="TgpA_N"/>
    <property type="match status" value="1"/>
</dbReference>
<feature type="compositionally biased region" description="Low complexity" evidence="1">
    <location>
        <begin position="556"/>
        <end position="574"/>
    </location>
</feature>
<evidence type="ECO:0000256" key="1">
    <source>
        <dbReference type="SAM" id="MobiDB-lite"/>
    </source>
</evidence>
<dbReference type="InterPro" id="IPR038765">
    <property type="entry name" value="Papain-like_cys_pep_sf"/>
</dbReference>
<keyword evidence="2" id="KW-0812">Transmembrane</keyword>
<evidence type="ECO:0000256" key="2">
    <source>
        <dbReference type="SAM" id="Phobius"/>
    </source>
</evidence>
<feature type="transmembrane region" description="Helical" evidence="2">
    <location>
        <begin position="56"/>
        <end position="77"/>
    </location>
</feature>
<dbReference type="Pfam" id="PF01841">
    <property type="entry name" value="Transglut_core"/>
    <property type="match status" value="1"/>
</dbReference>
<feature type="compositionally biased region" description="Basic and acidic residues" evidence="1">
    <location>
        <begin position="533"/>
        <end position="544"/>
    </location>
</feature>
<feature type="transmembrane region" description="Helical" evidence="2">
    <location>
        <begin position="582"/>
        <end position="605"/>
    </location>
</feature>
<dbReference type="InterPro" id="IPR002931">
    <property type="entry name" value="Transglutaminase-like"/>
</dbReference>
<dbReference type="EMBL" id="BLPF01000005">
    <property type="protein sequence ID" value="GFJ86311.1"/>
    <property type="molecule type" value="Genomic_DNA"/>
</dbReference>
<dbReference type="SUPFAM" id="SSF54001">
    <property type="entry name" value="Cysteine proteinases"/>
    <property type="match status" value="1"/>
</dbReference>
<accession>A0A6V8KV85</accession>
<feature type="region of interest" description="Disordered" evidence="1">
    <location>
        <begin position="736"/>
        <end position="756"/>
    </location>
</feature>
<dbReference type="SMART" id="SM00460">
    <property type="entry name" value="TGc"/>
    <property type="match status" value="1"/>
</dbReference>
<keyword evidence="2" id="KW-0472">Membrane</keyword>
<feature type="transmembrane region" description="Helical" evidence="2">
    <location>
        <begin position="115"/>
        <end position="133"/>
    </location>
</feature>
<dbReference type="Gene3D" id="3.10.620.30">
    <property type="match status" value="1"/>
</dbReference>
<dbReference type="PANTHER" id="PTHR42736">
    <property type="entry name" value="PROTEIN-GLUTAMINE GAMMA-GLUTAMYLTRANSFERASE"/>
    <property type="match status" value="1"/>
</dbReference>
<feature type="domain" description="Transglutaminase-like" evidence="3">
    <location>
        <begin position="463"/>
        <end position="529"/>
    </location>
</feature>
<dbReference type="InterPro" id="IPR021878">
    <property type="entry name" value="TgpA_N"/>
</dbReference>
<comment type="caution">
    <text evidence="4">The sequence shown here is derived from an EMBL/GenBank/DDBJ whole genome shotgun (WGS) entry which is preliminary data.</text>
</comment>
<feature type="transmembrane region" description="Helical" evidence="2">
    <location>
        <begin position="33"/>
        <end position="49"/>
    </location>
</feature>
<feature type="transmembrane region" description="Helical" evidence="2">
    <location>
        <begin position="164"/>
        <end position="182"/>
    </location>
</feature>
<sequence length="756" mass="78095">MLRAAPVPIVLMILIGLCGAVLARIYAGPLLPQLVVGAAIGSVGVSTAARRLPSWLVAPVSVVAMAIYTVIALRLAAQRAELPGSLAEILSDAARNGIPRLLTAMIPVEPTPDTVLVPVVGAWLAGLAATEVAVRSGRVLLGYLPPAALYAGALYVVGPNAESAVLPTLAFAAAAAAGLAVTGRPPSAAQGGLAAPVRAAMRVRVAAGAAAGLAAIVVLAAVVGPFVAGQVSARPVDPRKYVQPPQVDSLDENPLIRISGWALNPDQHLLDVSAAPGGPLRLRLAVLNDYDGITWRVGATYRTAGRVLPSPAVAPDSTVDTVRQEITISDLTGRLLPTAATPTAVDGARVAYDPGSGTLIRPEGLQSGLRYTATSTRERPDLGLLSAADVPSGPAVARVLRLGDGVPEQIQRLADQIADENGAPYQRAVAIEEFLATHYRVVADAPSGHAFPNLGFFLFGPRGGGGQEGTSEQFAAAYAVLGRLMGLPTRVVVGFQSATGSGPVRGADALAWPEVLFEGVGWVAFDPMPQPETDPRPVEEDFKPPTEPPSEPPTEAPTASAAASASAGPVAAPGGASGRPTAAIVAGGLSTLLVLLIGGTAAVLLTMRRGLRRRRLEEGPPAQRVAGAWLEVSDALRLAGRPAGPHLDATEVAAHAQVAAEGRRATALRQAAPPIEELADLVNQATFAPFATDEAQARRAGAQAVAYASDLRARRSWWRRLLWSLHPGPLRWHKRTSAVDQGVRGSTRRPTRPPSP</sequence>
<organism evidence="4 5">
    <name type="scientific">Phytohabitans houttuyneae</name>
    <dbReference type="NCBI Taxonomy" id="1076126"/>
    <lineage>
        <taxon>Bacteria</taxon>
        <taxon>Bacillati</taxon>
        <taxon>Actinomycetota</taxon>
        <taxon>Actinomycetes</taxon>
        <taxon>Micromonosporales</taxon>
        <taxon>Micromonosporaceae</taxon>
    </lineage>
</organism>
<name>A0A6V8KV85_9ACTN</name>
<dbReference type="AlphaFoldDB" id="A0A6V8KV85"/>
<feature type="region of interest" description="Disordered" evidence="1">
    <location>
        <begin position="526"/>
        <end position="578"/>
    </location>
</feature>
<evidence type="ECO:0000313" key="4">
    <source>
        <dbReference type="EMBL" id="GFJ86311.1"/>
    </source>
</evidence>
<reference evidence="4 5" key="1">
    <citation type="submission" date="2020-03" db="EMBL/GenBank/DDBJ databases">
        <title>Whole genome shotgun sequence of Phytohabitans houttuyneae NBRC 108639.</title>
        <authorList>
            <person name="Komaki H."/>
            <person name="Tamura T."/>
        </authorList>
    </citation>
    <scope>NUCLEOTIDE SEQUENCE [LARGE SCALE GENOMIC DNA]</scope>
    <source>
        <strain evidence="4 5">NBRC 108639</strain>
    </source>
</reference>
<evidence type="ECO:0000313" key="5">
    <source>
        <dbReference type="Proteomes" id="UP000482800"/>
    </source>
</evidence>
<evidence type="ECO:0000259" key="3">
    <source>
        <dbReference type="SMART" id="SM00460"/>
    </source>
</evidence>
<protein>
    <recommendedName>
        <fullName evidence="3">Transglutaminase-like domain-containing protein</fullName>
    </recommendedName>
</protein>
<feature type="transmembrane region" description="Helical" evidence="2">
    <location>
        <begin position="140"/>
        <end position="158"/>
    </location>
</feature>
<feature type="compositionally biased region" description="Basic residues" evidence="1">
    <location>
        <begin position="746"/>
        <end position="756"/>
    </location>
</feature>
<gene>
    <name evidence="4" type="ORF">Phou_104910</name>
</gene>
<reference evidence="4 5" key="2">
    <citation type="submission" date="2020-03" db="EMBL/GenBank/DDBJ databases">
        <authorList>
            <person name="Ichikawa N."/>
            <person name="Kimura A."/>
            <person name="Kitahashi Y."/>
            <person name="Uohara A."/>
        </authorList>
    </citation>
    <scope>NUCLEOTIDE SEQUENCE [LARGE SCALE GENOMIC DNA]</scope>
    <source>
        <strain evidence="4 5">NBRC 108639</strain>
    </source>
</reference>
<dbReference type="Proteomes" id="UP000482800">
    <property type="component" value="Unassembled WGS sequence"/>
</dbReference>
<feature type="compositionally biased region" description="Pro residues" evidence="1">
    <location>
        <begin position="545"/>
        <end position="555"/>
    </location>
</feature>